<accession>A0A8X7NK62</accession>
<reference evidence="8" key="1">
    <citation type="submission" date="2020-03" db="EMBL/GenBank/DDBJ databases">
        <title>FDA dAtabase for Regulatory Grade micrObial Sequences (FDA-ARGOS): Supporting development and validation of Infectious Disease Dx tests.</title>
        <authorList>
            <person name="Campos J."/>
            <person name="Goldberg B."/>
            <person name="Tallon L."/>
            <person name="Sadzewicz L."/>
            <person name="Vavikolanu K."/>
            <person name="Mehta A."/>
            <person name="Aluvathingal J."/>
            <person name="Nadendla S."/>
            <person name="Nandy P."/>
            <person name="Geyer C."/>
            <person name="Yan Y."/>
            <person name="Sichtig H."/>
        </authorList>
    </citation>
    <scope>NUCLEOTIDE SEQUENCE [LARGE SCALE GENOMIC DNA]</scope>
    <source>
        <strain evidence="8">FDAARGOS_652</strain>
    </source>
</reference>
<evidence type="ECO:0000313" key="8">
    <source>
        <dbReference type="EMBL" id="KAF6052279.1"/>
    </source>
</evidence>
<dbReference type="GO" id="GO:0016020">
    <property type="term" value="C:membrane"/>
    <property type="evidence" value="ECO:0007669"/>
    <property type="project" value="UniProtKB-SubCell"/>
</dbReference>
<organism evidence="8 9">
    <name type="scientific">Candida parapsilosis</name>
    <name type="common">Yeast</name>
    <dbReference type="NCBI Taxonomy" id="5480"/>
    <lineage>
        <taxon>Eukaryota</taxon>
        <taxon>Fungi</taxon>
        <taxon>Dikarya</taxon>
        <taxon>Ascomycota</taxon>
        <taxon>Saccharomycotina</taxon>
        <taxon>Pichiomycetes</taxon>
        <taxon>Debaryomycetaceae</taxon>
        <taxon>Candida/Lodderomyces clade</taxon>
        <taxon>Candida</taxon>
    </lineage>
</organism>
<evidence type="ECO:0000256" key="6">
    <source>
        <dbReference type="SAM" id="MobiDB-lite"/>
    </source>
</evidence>
<dbReference type="EMBL" id="JABWAB010000004">
    <property type="protein sequence ID" value="KAF6052279.1"/>
    <property type="molecule type" value="Genomic_DNA"/>
</dbReference>
<evidence type="ECO:0000256" key="4">
    <source>
        <dbReference type="ARBA" id="ARBA00023136"/>
    </source>
</evidence>
<feature type="transmembrane region" description="Helical" evidence="7">
    <location>
        <begin position="215"/>
        <end position="237"/>
    </location>
</feature>
<proteinExistence type="predicted"/>
<dbReference type="InterPro" id="IPR013083">
    <property type="entry name" value="Znf_RING/FYVE/PHD"/>
</dbReference>
<sequence>MTNIDPTTPTDESDTCCFCLGTSLDIPSFGTVQDAQDMLKPCSTCSLVCHRRCLLDWLDTIPPDKLRIIHLRATSTSFLRRMDREHASDFGLGQAPNTNTTVRLDLTTSALESWFYNITNFAANEDGDTDEDSQNGSFADDEHDLAHDQVVARRTSHGSHDSHDDKAVFRDNEHMVYILAPCPQCKKWIMFSMKRSLLFTIHSTLKSAVTKVVRYGTVFLGITSALTGVVSMGYIGLTSVGLKMMDKIIPAPLLIRLLTRKSLLQSQGTYSSLSKILFGNSSTYAVDNLEQALVQGLIDPLKFSRIPVLPIVMYRARSSSIFRLIFGRRDDAFPSALVTEFMISAYISSIGDHALVRAIYRNVKSDFINGLQHGFNFNMNPLKNIDFLSTNNIISMLVPLRWTYDLLYRLSFNRAYFNLTMESRPRAVANSLSEAEIDELEGLNNQLNELITKHKKLYQNINKRVEADSSSNIPLISSWIKFAHKQMLYLHALRKSWPKYIKLKLISNVKFTWACLRYDYSSPLAANGAVIKVLTTIFWPYLASKVGLLLAPLLSKQLDAYNKLHIDKKLLVANIVGLVIVAICKEIPSLYMAREKAQQMSRIRSVDSRSRNLFKGLVSSIVHEGSNGSDGDGDNDNGVGDGADVDDGTLGEVRDVLLNDLVALPGNFPE</sequence>
<comment type="caution">
    <text evidence="8">The sequence shown here is derived from an EMBL/GenBank/DDBJ whole genome shotgun (WGS) entry which is preliminary data.</text>
</comment>
<evidence type="ECO:0000256" key="1">
    <source>
        <dbReference type="ARBA" id="ARBA00004141"/>
    </source>
</evidence>
<feature type="region of interest" description="Disordered" evidence="6">
    <location>
        <begin position="624"/>
        <end position="645"/>
    </location>
</feature>
<evidence type="ECO:0000256" key="5">
    <source>
        <dbReference type="SAM" id="Coils"/>
    </source>
</evidence>
<feature type="coiled-coil region" evidence="5">
    <location>
        <begin position="430"/>
        <end position="464"/>
    </location>
</feature>
<keyword evidence="4 7" id="KW-0472">Membrane</keyword>
<dbReference type="OrthoDB" id="5817083at2759"/>
<dbReference type="PANTHER" id="PTHR46283">
    <property type="entry name" value="E3 UBIQUITIN-PROTEIN LIGASE MARCH5"/>
    <property type="match status" value="1"/>
</dbReference>
<dbReference type="Proteomes" id="UP000590412">
    <property type="component" value="Unassembled WGS sequence"/>
</dbReference>
<dbReference type="AlphaFoldDB" id="A0A8X7NK62"/>
<evidence type="ECO:0000313" key="9">
    <source>
        <dbReference type="Proteomes" id="UP000590412"/>
    </source>
</evidence>
<dbReference type="Gene3D" id="3.30.40.10">
    <property type="entry name" value="Zinc/RING finger domain, C3HC4 (zinc finger)"/>
    <property type="match status" value="1"/>
</dbReference>
<comment type="subcellular location">
    <subcellularLocation>
        <location evidence="1">Membrane</location>
        <topology evidence="1">Multi-pass membrane protein</topology>
    </subcellularLocation>
</comment>
<keyword evidence="2 7" id="KW-0812">Transmembrane</keyword>
<protein>
    <submittedName>
        <fullName evidence="8">Putative integral membrane protein</fullName>
    </submittedName>
</protein>
<gene>
    <name evidence="8" type="ORF">FOB60_002535</name>
</gene>
<name>A0A8X7NK62_CANPA</name>
<keyword evidence="5" id="KW-0175">Coiled coil</keyword>
<evidence type="ECO:0000256" key="7">
    <source>
        <dbReference type="SAM" id="Phobius"/>
    </source>
</evidence>
<keyword evidence="3 7" id="KW-1133">Transmembrane helix</keyword>
<evidence type="ECO:0000256" key="2">
    <source>
        <dbReference type="ARBA" id="ARBA00022692"/>
    </source>
</evidence>
<evidence type="ECO:0000256" key="3">
    <source>
        <dbReference type="ARBA" id="ARBA00022989"/>
    </source>
</evidence>